<comment type="caution">
    <text evidence="1">The sequence shown here is derived from an EMBL/GenBank/DDBJ whole genome shotgun (WGS) entry which is preliminary data.</text>
</comment>
<sequence length="77" mass="9051">MVESMVRPYLNLRTYDLEREFDGAQGVIRALAGELGRRRCYEALRFDVDAETLRRLLGRRAIDPWQQQLVTFDEAHP</sequence>
<protein>
    <submittedName>
        <fullName evidence="1">Uncharacterized protein</fullName>
    </submittedName>
</protein>
<keyword evidence="2" id="KW-1185">Reference proteome</keyword>
<dbReference type="RefSeq" id="WP_170245829.1">
    <property type="nucleotide sequence ID" value="NZ_BSPH01000007.1"/>
</dbReference>
<dbReference type="EMBL" id="BJZV01000002">
    <property type="protein sequence ID" value="GEP08894.1"/>
    <property type="molecule type" value="Genomic_DNA"/>
</dbReference>
<name>A0A512JG16_9HYPH</name>
<dbReference type="AlphaFoldDB" id="A0A512JG16"/>
<accession>A0A512JG16</accession>
<evidence type="ECO:0000313" key="2">
    <source>
        <dbReference type="Proteomes" id="UP000321750"/>
    </source>
</evidence>
<organism evidence="1 2">
    <name type="scientific">Methylobacterium gnaphalii</name>
    <dbReference type="NCBI Taxonomy" id="1010610"/>
    <lineage>
        <taxon>Bacteria</taxon>
        <taxon>Pseudomonadati</taxon>
        <taxon>Pseudomonadota</taxon>
        <taxon>Alphaproteobacteria</taxon>
        <taxon>Hyphomicrobiales</taxon>
        <taxon>Methylobacteriaceae</taxon>
        <taxon>Methylobacterium</taxon>
    </lineage>
</organism>
<dbReference type="Proteomes" id="UP000321750">
    <property type="component" value="Unassembled WGS sequence"/>
</dbReference>
<gene>
    <name evidence="1" type="ORF">MGN01_07390</name>
</gene>
<proteinExistence type="predicted"/>
<evidence type="ECO:0000313" key="1">
    <source>
        <dbReference type="EMBL" id="GEP08894.1"/>
    </source>
</evidence>
<reference evidence="1 2" key="1">
    <citation type="submission" date="2019-07" db="EMBL/GenBank/DDBJ databases">
        <title>Whole genome shotgun sequence of Methylobacterium gnaphalii NBRC 107716.</title>
        <authorList>
            <person name="Hosoyama A."/>
            <person name="Uohara A."/>
            <person name="Ohji S."/>
            <person name="Ichikawa N."/>
        </authorList>
    </citation>
    <scope>NUCLEOTIDE SEQUENCE [LARGE SCALE GENOMIC DNA]</scope>
    <source>
        <strain evidence="1 2">NBRC 107716</strain>
    </source>
</reference>